<name>J7G2Y9_ROSRU</name>
<keyword evidence="2" id="KW-0732">Signal</keyword>
<organism evidence="3">
    <name type="scientific">Rosa rugosa</name>
    <name type="common">Rugosa rose</name>
    <dbReference type="NCBI Taxonomy" id="74645"/>
    <lineage>
        <taxon>Eukaryota</taxon>
        <taxon>Viridiplantae</taxon>
        <taxon>Streptophyta</taxon>
        <taxon>Embryophyta</taxon>
        <taxon>Tracheophyta</taxon>
        <taxon>Spermatophyta</taxon>
        <taxon>Magnoliopsida</taxon>
        <taxon>eudicotyledons</taxon>
        <taxon>Gunneridae</taxon>
        <taxon>Pentapetalae</taxon>
        <taxon>rosids</taxon>
        <taxon>fabids</taxon>
        <taxon>Rosales</taxon>
        <taxon>Rosaceae</taxon>
        <taxon>Rosoideae</taxon>
        <taxon>Rosoideae incertae sedis</taxon>
        <taxon>Rosa</taxon>
    </lineage>
</organism>
<dbReference type="AlphaFoldDB" id="J7G2Y9"/>
<evidence type="ECO:0008006" key="4">
    <source>
        <dbReference type="Google" id="ProtNLM"/>
    </source>
</evidence>
<feature type="chain" id="PRO_5003792438" description="Secreted protein" evidence="2">
    <location>
        <begin position="21"/>
        <end position="96"/>
    </location>
</feature>
<evidence type="ECO:0000313" key="3">
    <source>
        <dbReference type="EMBL" id="AFP55564.1"/>
    </source>
</evidence>
<evidence type="ECO:0000256" key="1">
    <source>
        <dbReference type="SAM" id="MobiDB-lite"/>
    </source>
</evidence>
<sequence>MAYLFLAFTPFLLSVPLSSSGWSLEAFGDTCFEFGSEATLLDFLSTPHSYSSLRKRDEPKQLQKRAECMKTRMPSSPRKLKPQTIHKKFKEKQKHF</sequence>
<feature type="signal peptide" evidence="2">
    <location>
        <begin position="1"/>
        <end position="20"/>
    </location>
</feature>
<accession>J7G2Y9</accession>
<proteinExistence type="predicted"/>
<feature type="compositionally biased region" description="Basic residues" evidence="1">
    <location>
        <begin position="78"/>
        <end position="96"/>
    </location>
</feature>
<reference evidence="3" key="2">
    <citation type="submission" date="2012-03" db="EMBL/GenBank/DDBJ databases">
        <authorList>
            <person name="Ayana D.T."/>
            <person name="Kaufmann H."/>
            <person name="Biber A."/>
            <person name="Debener T."/>
        </authorList>
    </citation>
    <scope>NUCLEOTIDE SEQUENCE</scope>
    <source>
        <tissue evidence="3">Leaf</tissue>
    </source>
</reference>
<evidence type="ECO:0000256" key="2">
    <source>
        <dbReference type="SAM" id="SignalP"/>
    </source>
</evidence>
<reference evidence="3" key="1">
    <citation type="journal article" date="2012" name="BMC Genomics">
        <title>Evolution of the Rdr1 TNL-cluster in roses and other Rosaceous species.</title>
        <authorList>
            <person name="Terefe-Ayana D."/>
            <person name="Kaufmann H."/>
            <person name="Linde M."/>
            <person name="Debener T."/>
        </authorList>
    </citation>
    <scope>NUCLEOTIDE SEQUENCE</scope>
    <source>
        <tissue evidence="3">Leaf</tissue>
    </source>
</reference>
<dbReference type="EMBL" id="JQ791545">
    <property type="protein sequence ID" value="AFP55564.1"/>
    <property type="molecule type" value="Genomic_DNA"/>
</dbReference>
<feature type="region of interest" description="Disordered" evidence="1">
    <location>
        <begin position="67"/>
        <end position="96"/>
    </location>
</feature>
<protein>
    <recommendedName>
        <fullName evidence="4">Secreted protein</fullName>
    </recommendedName>
</protein>